<dbReference type="Pfam" id="PF05402">
    <property type="entry name" value="PqqD"/>
    <property type="match status" value="1"/>
</dbReference>
<dbReference type="Gene3D" id="1.10.10.1150">
    <property type="entry name" value="Coenzyme PQQ synthesis protein D (PqqD)"/>
    <property type="match status" value="1"/>
</dbReference>
<dbReference type="AlphaFoldDB" id="A0A1F6GR79"/>
<reference evidence="1 2" key="1">
    <citation type="journal article" date="2016" name="Nat. Commun.">
        <title>Thousands of microbial genomes shed light on interconnected biogeochemical processes in an aquifer system.</title>
        <authorList>
            <person name="Anantharaman K."/>
            <person name="Brown C.T."/>
            <person name="Hug L.A."/>
            <person name="Sharon I."/>
            <person name="Castelle C.J."/>
            <person name="Probst A.J."/>
            <person name="Thomas B.C."/>
            <person name="Singh A."/>
            <person name="Wilkins M.J."/>
            <person name="Karaoz U."/>
            <person name="Brodie E.L."/>
            <person name="Williams K.H."/>
            <person name="Hubbard S.S."/>
            <person name="Banfield J.F."/>
        </authorList>
    </citation>
    <scope>NUCLEOTIDE SEQUENCE [LARGE SCALE GENOMIC DNA]</scope>
</reference>
<evidence type="ECO:0008006" key="3">
    <source>
        <dbReference type="Google" id="ProtNLM"/>
    </source>
</evidence>
<comment type="caution">
    <text evidence="1">The sequence shown here is derived from an EMBL/GenBank/DDBJ whole genome shotgun (WGS) entry which is preliminary data.</text>
</comment>
<organism evidence="1 2">
    <name type="scientific">Candidatus Lambdaproteobacteria bacterium RIFOXYD2_FULL_56_26</name>
    <dbReference type="NCBI Taxonomy" id="1817773"/>
    <lineage>
        <taxon>Bacteria</taxon>
        <taxon>Pseudomonadati</taxon>
        <taxon>Pseudomonadota</taxon>
        <taxon>Candidatus Lambdaproteobacteria</taxon>
    </lineage>
</organism>
<proteinExistence type="predicted"/>
<protein>
    <recommendedName>
        <fullName evidence="3">HPr-rel-A system PqqD family protein</fullName>
    </recommendedName>
</protein>
<name>A0A1F6GR79_9PROT</name>
<accession>A0A1F6GR79</accession>
<evidence type="ECO:0000313" key="1">
    <source>
        <dbReference type="EMBL" id="OGH00677.1"/>
    </source>
</evidence>
<evidence type="ECO:0000313" key="2">
    <source>
        <dbReference type="Proteomes" id="UP000177583"/>
    </source>
</evidence>
<dbReference type="InterPro" id="IPR008792">
    <property type="entry name" value="PQQD"/>
</dbReference>
<gene>
    <name evidence="1" type="ORF">A2557_03310</name>
</gene>
<dbReference type="EMBL" id="MFNF01000043">
    <property type="protein sequence ID" value="OGH00677.1"/>
    <property type="molecule type" value="Genomic_DNA"/>
</dbReference>
<dbReference type="Proteomes" id="UP000177583">
    <property type="component" value="Unassembled WGS sequence"/>
</dbReference>
<dbReference type="InterPro" id="IPR041881">
    <property type="entry name" value="PqqD_sf"/>
</dbReference>
<sequence length="80" mass="8750">MEITRLSRLALNQEGFAFDPLTGNSYVANSTGALVLEALRVGKGPEEIALHLTEGYEVSLEQAALDVGEMIEQLKYLKLL</sequence>